<dbReference type="AlphaFoldDB" id="A0A8H3QET8"/>
<gene>
    <name evidence="1" type="ORF">RCL2_000382300</name>
</gene>
<evidence type="ECO:0000313" key="1">
    <source>
        <dbReference type="EMBL" id="GES76417.1"/>
    </source>
</evidence>
<sequence length="92" mass="10619">MNVHSPETRLLLQLKSTYIFIPLVTQAELISTISSLPNNKAAGISNITYEDIKHLHVDFYDFIITFFNDILQTGYLPDGWNNAYLYPIPKRM</sequence>
<dbReference type="OrthoDB" id="409048at2759"/>
<dbReference type="Proteomes" id="UP000615446">
    <property type="component" value="Unassembled WGS sequence"/>
</dbReference>
<protein>
    <submittedName>
        <fullName evidence="1">RNA-directed DNA polymerase from mobile element jockey-like</fullName>
    </submittedName>
</protein>
<keyword evidence="1" id="KW-0548">Nucleotidyltransferase</keyword>
<comment type="caution">
    <text evidence="1">The sequence shown here is derived from an EMBL/GenBank/DDBJ whole genome shotgun (WGS) entry which is preliminary data.</text>
</comment>
<dbReference type="GO" id="GO:0003964">
    <property type="term" value="F:RNA-directed DNA polymerase activity"/>
    <property type="evidence" value="ECO:0007669"/>
    <property type="project" value="UniProtKB-KW"/>
</dbReference>
<accession>A0A8H3QET8</accession>
<keyword evidence="1" id="KW-0808">Transferase</keyword>
<dbReference type="EMBL" id="BLAL01000020">
    <property type="protein sequence ID" value="GES76417.1"/>
    <property type="molecule type" value="Genomic_DNA"/>
</dbReference>
<organism evidence="1 2">
    <name type="scientific">Rhizophagus clarus</name>
    <dbReference type="NCBI Taxonomy" id="94130"/>
    <lineage>
        <taxon>Eukaryota</taxon>
        <taxon>Fungi</taxon>
        <taxon>Fungi incertae sedis</taxon>
        <taxon>Mucoromycota</taxon>
        <taxon>Glomeromycotina</taxon>
        <taxon>Glomeromycetes</taxon>
        <taxon>Glomerales</taxon>
        <taxon>Glomeraceae</taxon>
        <taxon>Rhizophagus</taxon>
    </lineage>
</organism>
<keyword evidence="1" id="KW-0695">RNA-directed DNA polymerase</keyword>
<reference evidence="1" key="1">
    <citation type="submission" date="2019-10" db="EMBL/GenBank/DDBJ databases">
        <title>Conservation and host-specific expression of non-tandemly repeated heterogenous ribosome RNA gene in arbuscular mycorrhizal fungi.</title>
        <authorList>
            <person name="Maeda T."/>
            <person name="Kobayashi Y."/>
            <person name="Nakagawa T."/>
            <person name="Ezawa T."/>
            <person name="Yamaguchi K."/>
            <person name="Bino T."/>
            <person name="Nishimoto Y."/>
            <person name="Shigenobu S."/>
            <person name="Kawaguchi M."/>
        </authorList>
    </citation>
    <scope>NUCLEOTIDE SEQUENCE</scope>
    <source>
        <strain evidence="1">HR1</strain>
    </source>
</reference>
<evidence type="ECO:0000313" key="2">
    <source>
        <dbReference type="Proteomes" id="UP000615446"/>
    </source>
</evidence>
<proteinExistence type="predicted"/>
<name>A0A8H3QET8_9GLOM</name>